<protein>
    <recommendedName>
        <fullName evidence="2">RRM domain-containing protein</fullName>
    </recommendedName>
</protein>
<feature type="compositionally biased region" description="Basic and acidic residues" evidence="1">
    <location>
        <begin position="245"/>
        <end position="255"/>
    </location>
</feature>
<feature type="domain" description="RRM" evidence="2">
    <location>
        <begin position="3"/>
        <end position="72"/>
    </location>
</feature>
<gene>
    <name evidence="3" type="ordered locus">Cd36_54110</name>
    <name evidence="4" type="ORF">CD36_54110</name>
</gene>
<evidence type="ECO:0000313" key="4">
    <source>
        <dbReference type="EMBL" id="CAX41789.1"/>
    </source>
</evidence>
<organism evidence="4 5">
    <name type="scientific">Candida dubliniensis (strain CD36 / ATCC MYA-646 / CBS 7987 / NCPF 3949 / NRRL Y-17841)</name>
    <name type="common">Yeast</name>
    <dbReference type="NCBI Taxonomy" id="573826"/>
    <lineage>
        <taxon>Eukaryota</taxon>
        <taxon>Fungi</taxon>
        <taxon>Dikarya</taxon>
        <taxon>Ascomycota</taxon>
        <taxon>Saccharomycotina</taxon>
        <taxon>Pichiomycetes</taxon>
        <taxon>Debaryomycetaceae</taxon>
        <taxon>Candida/Lodderomyces clade</taxon>
        <taxon>Candida</taxon>
    </lineage>
</organism>
<reference evidence="4 5" key="1">
    <citation type="journal article" date="2009" name="Genome Res.">
        <title>Comparative genomics of the fungal pathogens Candida dubliniensis and Candida albicans.</title>
        <authorList>
            <person name="Jackson A.P."/>
            <person name="Gamble J.A."/>
            <person name="Yeomans T."/>
            <person name="Moran G.P."/>
            <person name="Saunders D."/>
            <person name="Harris D."/>
            <person name="Aslett M."/>
            <person name="Barrell J.F."/>
            <person name="Butler G."/>
            <person name="Citiulo F."/>
            <person name="Coleman D.C."/>
            <person name="de Groot P.W.J."/>
            <person name="Goodwin T.J."/>
            <person name="Quail M.A."/>
            <person name="McQuillan J."/>
            <person name="Munro C.A."/>
            <person name="Pain A."/>
            <person name="Poulter R.T."/>
            <person name="Rajandream M.A."/>
            <person name="Renauld H."/>
            <person name="Spiering M.J."/>
            <person name="Tivey A."/>
            <person name="Gow N.A.R."/>
            <person name="Barrell B."/>
            <person name="Sullivan D.J."/>
            <person name="Berriman M."/>
        </authorList>
    </citation>
    <scope>NUCLEOTIDE SEQUENCE [LARGE SCALE GENOMIC DNA]</scope>
    <source>
        <strain evidence="5">CD36 / ATCC MYA-646 / CBS 7987 / NCPF 3949 / NRRL Y-17841</strain>
    </source>
</reference>
<dbReference type="RefSeq" id="XP_002420705.1">
    <property type="nucleotide sequence ID" value="XM_002420660.1"/>
</dbReference>
<feature type="compositionally biased region" description="Polar residues" evidence="1">
    <location>
        <begin position="256"/>
        <end position="272"/>
    </location>
</feature>
<name>B9WHZ3_CANDC</name>
<dbReference type="GeneID" id="8048295"/>
<dbReference type="PANTHER" id="PTHR32343:SF10">
    <property type="entry name" value="RNA-BINDING REGION RNP-1 DOMAIN-CONTAINING PROTEIN"/>
    <property type="match status" value="1"/>
</dbReference>
<dbReference type="GO" id="GO:0003723">
    <property type="term" value="F:RNA binding"/>
    <property type="evidence" value="ECO:0007669"/>
    <property type="project" value="InterPro"/>
</dbReference>
<dbReference type="InterPro" id="IPR035979">
    <property type="entry name" value="RBD_domain_sf"/>
</dbReference>
<evidence type="ECO:0000256" key="1">
    <source>
        <dbReference type="SAM" id="MobiDB-lite"/>
    </source>
</evidence>
<dbReference type="PANTHER" id="PTHR32343">
    <property type="entry name" value="SERINE/ARGININE-RICH SPLICING FACTOR"/>
    <property type="match status" value="1"/>
</dbReference>
<evidence type="ECO:0000313" key="3">
    <source>
        <dbReference type="CGD" id="CAL0000161296"/>
    </source>
</evidence>
<dbReference type="AlphaFoldDB" id="B9WHZ3"/>
<dbReference type="OrthoDB" id="7763451at2759"/>
<dbReference type="HOGENOM" id="CLU_074138_2_0_1"/>
<dbReference type="EMBL" id="FM992692">
    <property type="protein sequence ID" value="CAX41789.1"/>
    <property type="molecule type" value="Genomic_DNA"/>
</dbReference>
<sequence length="272" mass="29767">MSSVIASNIPSDVSPAKVKEFFSFCGKITDLKPLGDNGKVKKYEVVFASPKAVSTALLLSDAELENSFIKVEEVPEITEGETGLAPEQGGAAAAAAATTTTAKDIKEEAVLTGDKTYDEVDQEEKPKYAIFAQLLADGYVISDQVIAKGIEFDKKNGVSSRFNDFIAELDKKYVHSHDPKSTVNQQLQRAQASYEKSGIDQKLRKYFEDAAKSPLGLKIHEYYKSFAKDVADVHQEAVRLANIKKRELEEKKHAESGSTAAETKDTSIPQVQ</sequence>
<evidence type="ECO:0000259" key="2">
    <source>
        <dbReference type="SMART" id="SM00360"/>
    </source>
</evidence>
<feature type="region of interest" description="Disordered" evidence="1">
    <location>
        <begin position="245"/>
        <end position="272"/>
    </location>
</feature>
<dbReference type="SUPFAM" id="SSF54928">
    <property type="entry name" value="RNA-binding domain, RBD"/>
    <property type="match status" value="1"/>
</dbReference>
<dbReference type="InterPro" id="IPR012677">
    <property type="entry name" value="Nucleotide-bd_a/b_plait_sf"/>
</dbReference>
<dbReference type="eggNOG" id="ENOG502S19D">
    <property type="taxonomic scope" value="Eukaryota"/>
</dbReference>
<accession>B9WHZ3</accession>
<evidence type="ECO:0000313" key="5">
    <source>
        <dbReference type="Proteomes" id="UP000002605"/>
    </source>
</evidence>
<dbReference type="KEGG" id="cdu:CD36_54110"/>
<dbReference type="CGD" id="CAL0000161296">
    <property type="gene designation" value="Cd36_54110"/>
</dbReference>
<dbReference type="InterPro" id="IPR000504">
    <property type="entry name" value="RRM_dom"/>
</dbReference>
<dbReference type="VEuPathDB" id="FungiDB:CD36_54110"/>
<dbReference type="Proteomes" id="UP000002605">
    <property type="component" value="Chromosome 5"/>
</dbReference>
<dbReference type="SMART" id="SM00360">
    <property type="entry name" value="RRM"/>
    <property type="match status" value="1"/>
</dbReference>
<proteinExistence type="predicted"/>
<keyword evidence="5" id="KW-1185">Reference proteome</keyword>
<dbReference type="Gene3D" id="3.30.70.330">
    <property type="match status" value="1"/>
</dbReference>